<name>A0A087UST0_STEMI</name>
<dbReference type="EMBL" id="KK121409">
    <property type="protein sequence ID" value="KFM80419.1"/>
    <property type="molecule type" value="Genomic_DNA"/>
</dbReference>
<evidence type="ECO:0000313" key="3">
    <source>
        <dbReference type="Proteomes" id="UP000054359"/>
    </source>
</evidence>
<accession>A0A087UST0</accession>
<feature type="region of interest" description="Disordered" evidence="1">
    <location>
        <begin position="39"/>
        <end position="61"/>
    </location>
</feature>
<dbReference type="Proteomes" id="UP000054359">
    <property type="component" value="Unassembled WGS sequence"/>
</dbReference>
<protein>
    <submittedName>
        <fullName evidence="2">Uncharacterized protein</fullName>
    </submittedName>
</protein>
<feature type="compositionally biased region" description="Basic residues" evidence="1">
    <location>
        <begin position="45"/>
        <end position="54"/>
    </location>
</feature>
<keyword evidence="3" id="KW-1185">Reference proteome</keyword>
<organism evidence="2 3">
    <name type="scientific">Stegodyphus mimosarum</name>
    <name type="common">African social velvet spider</name>
    <dbReference type="NCBI Taxonomy" id="407821"/>
    <lineage>
        <taxon>Eukaryota</taxon>
        <taxon>Metazoa</taxon>
        <taxon>Ecdysozoa</taxon>
        <taxon>Arthropoda</taxon>
        <taxon>Chelicerata</taxon>
        <taxon>Arachnida</taxon>
        <taxon>Araneae</taxon>
        <taxon>Araneomorphae</taxon>
        <taxon>Entelegynae</taxon>
        <taxon>Eresoidea</taxon>
        <taxon>Eresidae</taxon>
        <taxon>Stegodyphus</taxon>
    </lineage>
</organism>
<dbReference type="PANTHER" id="PTHR40250:SF1">
    <property type="entry name" value="SI:CH1073-281M9.1"/>
    <property type="match status" value="1"/>
</dbReference>
<gene>
    <name evidence="2" type="ORF">X975_02062</name>
</gene>
<reference evidence="2 3" key="1">
    <citation type="submission" date="2013-11" db="EMBL/GenBank/DDBJ databases">
        <title>Genome sequencing of Stegodyphus mimosarum.</title>
        <authorList>
            <person name="Bechsgaard J."/>
        </authorList>
    </citation>
    <scope>NUCLEOTIDE SEQUENCE [LARGE SCALE GENOMIC DNA]</scope>
</reference>
<proteinExistence type="predicted"/>
<evidence type="ECO:0000256" key="1">
    <source>
        <dbReference type="SAM" id="MobiDB-lite"/>
    </source>
</evidence>
<dbReference type="PANTHER" id="PTHR40250">
    <property type="entry name" value="CHROMOSOME 11 OPEN READING FRAME 96"/>
    <property type="match status" value="1"/>
</dbReference>
<feature type="region of interest" description="Disordered" evidence="1">
    <location>
        <begin position="107"/>
        <end position="154"/>
    </location>
</feature>
<dbReference type="AlphaFoldDB" id="A0A087UST0"/>
<feature type="compositionally biased region" description="Low complexity" evidence="1">
    <location>
        <begin position="107"/>
        <end position="117"/>
    </location>
</feature>
<feature type="non-terminal residue" evidence="2">
    <location>
        <position position="154"/>
    </location>
</feature>
<dbReference type="InterPro" id="IPR031521">
    <property type="entry name" value="DUF4695"/>
</dbReference>
<dbReference type="Pfam" id="PF15766">
    <property type="entry name" value="DUF4695"/>
    <property type="match status" value="1"/>
</dbReference>
<dbReference type="OrthoDB" id="6156669at2759"/>
<evidence type="ECO:0000313" key="2">
    <source>
        <dbReference type="EMBL" id="KFM80419.1"/>
    </source>
</evidence>
<sequence length="154" mass="17750">MANSPRNSLGNVRSDMDITYPEHLSRLHRHSVLTEYPKSFYNPKKNTRSRRGNRYRTQPVTFDEIQEVDEESMPIEPVPDDQKQKMSTSLELEFDLFRFSKALGSKLKTTTTTSAATQPGDLDSNKAEKSIQKPNHMKPADQLRWTDYTREGSV</sequence>